<reference evidence="1 2" key="1">
    <citation type="submission" date="2016-03" db="EMBL/GenBank/DDBJ databases">
        <title>EvidentialGene: Evidence-directed Construction of Genes on Genomes.</title>
        <authorList>
            <person name="Gilbert D.G."/>
            <person name="Choi J.-H."/>
            <person name="Mockaitis K."/>
            <person name="Colbourne J."/>
            <person name="Pfrender M."/>
        </authorList>
    </citation>
    <scope>NUCLEOTIDE SEQUENCE [LARGE SCALE GENOMIC DNA]</scope>
    <source>
        <strain evidence="1 2">Xinb3</strain>
        <tissue evidence="1">Complete organism</tissue>
    </source>
</reference>
<dbReference type="AlphaFoldDB" id="A0A162SNL1"/>
<accession>A0A162SNL1</accession>
<proteinExistence type="predicted"/>
<evidence type="ECO:0000313" key="2">
    <source>
        <dbReference type="Proteomes" id="UP000076858"/>
    </source>
</evidence>
<keyword evidence="2" id="KW-1185">Reference proteome</keyword>
<organism evidence="1 2">
    <name type="scientific">Daphnia magna</name>
    <dbReference type="NCBI Taxonomy" id="35525"/>
    <lineage>
        <taxon>Eukaryota</taxon>
        <taxon>Metazoa</taxon>
        <taxon>Ecdysozoa</taxon>
        <taxon>Arthropoda</taxon>
        <taxon>Crustacea</taxon>
        <taxon>Branchiopoda</taxon>
        <taxon>Diplostraca</taxon>
        <taxon>Cladocera</taxon>
        <taxon>Anomopoda</taxon>
        <taxon>Daphniidae</taxon>
        <taxon>Daphnia</taxon>
    </lineage>
</organism>
<gene>
    <name evidence="1" type="ORF">APZ42_011447</name>
</gene>
<protein>
    <submittedName>
        <fullName evidence="1">Uncharacterized protein</fullName>
    </submittedName>
</protein>
<comment type="caution">
    <text evidence="1">The sequence shown here is derived from an EMBL/GenBank/DDBJ whole genome shotgun (WGS) entry which is preliminary data.</text>
</comment>
<dbReference type="Proteomes" id="UP000076858">
    <property type="component" value="Unassembled WGS sequence"/>
</dbReference>
<sequence>MTGVRVLKIQTVANKQKQYAPTINGLFDIETGSFQSTGQINSLVDSCWLCYRPAVFLFFVQQVLDRTKGVVSPIVYRHNK</sequence>
<dbReference type="EMBL" id="LRGB01000024">
    <property type="protein sequence ID" value="KZS21484.1"/>
    <property type="molecule type" value="Genomic_DNA"/>
</dbReference>
<name>A0A162SNL1_9CRUS</name>
<evidence type="ECO:0000313" key="1">
    <source>
        <dbReference type="EMBL" id="KZS21484.1"/>
    </source>
</evidence>